<reference evidence="2" key="1">
    <citation type="submission" date="2025-08" db="UniProtKB">
        <authorList>
            <consortium name="RefSeq"/>
        </authorList>
    </citation>
    <scope>IDENTIFICATION</scope>
</reference>
<evidence type="ECO:0000313" key="1">
    <source>
        <dbReference type="Proteomes" id="UP000694863"/>
    </source>
</evidence>
<protein>
    <submittedName>
        <fullName evidence="2">F-box only protein 2 isoform X1</fullName>
    </submittedName>
</protein>
<proteinExistence type="predicted"/>
<name>A0AC55DTY5_ECHTE</name>
<gene>
    <name evidence="2" type="primary">LOC101639012</name>
</gene>
<dbReference type="Proteomes" id="UP000694863">
    <property type="component" value="Unplaced"/>
</dbReference>
<keyword evidence="1" id="KW-1185">Reference proteome</keyword>
<dbReference type="RefSeq" id="XP_045155211.1">
    <property type="nucleotide sequence ID" value="XM_045299276.1"/>
</dbReference>
<organism evidence="1 2">
    <name type="scientific">Echinops telfairi</name>
    <name type="common">Lesser hedgehog tenrec</name>
    <dbReference type="NCBI Taxonomy" id="9371"/>
    <lineage>
        <taxon>Eukaryota</taxon>
        <taxon>Metazoa</taxon>
        <taxon>Chordata</taxon>
        <taxon>Craniata</taxon>
        <taxon>Vertebrata</taxon>
        <taxon>Euteleostomi</taxon>
        <taxon>Mammalia</taxon>
        <taxon>Eutheria</taxon>
        <taxon>Afrotheria</taxon>
        <taxon>Tenrecidae</taxon>
        <taxon>Tenrecinae</taxon>
        <taxon>Echinops</taxon>
    </lineage>
</organism>
<sequence>MAVQNINELPENILLELFTHLPARQLLLRCRLVCSLWRDLIDLVTLWKRKCLRDGFITEHWDQPVADWKIFYFLRSLHRNLLHNPCAEEGFEFWSLDVNGGDEWKVEDLSRDQRKEFPNGQVKKYFVTSYYTCLKSQVVDLKAEGYWEELMDTTRPDIEVKDWSPTHSPTTRPVSAISGFSTAVWTLVTGPAGTVRGSPTAASPSGPRCPDTPKPPPAKPILARACTRPSTAMASININQLPENTLLELFTHVPARELLWNCRPVCSLWRDLIDAVSLWKRKSLRDGFITEHWDQPVADWKIFYFLCSLRRNLLRNPCAEEDMGAWRIDSNGGDRWKVESLPGEHGTNFPDPKVKKYFVTSYGMCLKSQLVDLKAEGYWEELLDTFRPDIVVKDWFAARADCGCAYHLRVQLASADYIVLASFEPPPVIIHQWNDAKWTEVSYTFSDYPPGVRHILFQHGGKDTQFWAGWYGPRVTNSSVVISHTMTRNPGSPTAQPEDEARVAEGFPLFLSFYNLTGHPTLRLLSRPVEGRRSPPSNS</sequence>
<evidence type="ECO:0000313" key="2">
    <source>
        <dbReference type="RefSeq" id="XP_045155211.1"/>
    </source>
</evidence>
<accession>A0AC55DTY5</accession>